<gene>
    <name evidence="2" type="ORF">Tco_1081663</name>
</gene>
<accession>A0ABQ5HY83</accession>
<feature type="domain" description="Reverse transcriptase" evidence="1">
    <location>
        <begin position="109"/>
        <end position="191"/>
    </location>
</feature>
<keyword evidence="3" id="KW-1185">Reference proteome</keyword>
<dbReference type="GO" id="GO:0003964">
    <property type="term" value="F:RNA-directed DNA polymerase activity"/>
    <property type="evidence" value="ECO:0007669"/>
    <property type="project" value="UniProtKB-KW"/>
</dbReference>
<dbReference type="EMBL" id="BQNB010020145">
    <property type="protein sequence ID" value="GJT92818.1"/>
    <property type="molecule type" value="Genomic_DNA"/>
</dbReference>
<organism evidence="2 3">
    <name type="scientific">Tanacetum coccineum</name>
    <dbReference type="NCBI Taxonomy" id="301880"/>
    <lineage>
        <taxon>Eukaryota</taxon>
        <taxon>Viridiplantae</taxon>
        <taxon>Streptophyta</taxon>
        <taxon>Embryophyta</taxon>
        <taxon>Tracheophyta</taxon>
        <taxon>Spermatophyta</taxon>
        <taxon>Magnoliopsida</taxon>
        <taxon>eudicotyledons</taxon>
        <taxon>Gunneridae</taxon>
        <taxon>Pentapetalae</taxon>
        <taxon>asterids</taxon>
        <taxon>campanulids</taxon>
        <taxon>Asterales</taxon>
        <taxon>Asteraceae</taxon>
        <taxon>Asteroideae</taxon>
        <taxon>Anthemideae</taxon>
        <taxon>Anthemidinae</taxon>
        <taxon>Tanacetum</taxon>
    </lineage>
</organism>
<name>A0ABQ5HY83_9ASTR</name>
<evidence type="ECO:0000259" key="1">
    <source>
        <dbReference type="Pfam" id="PF00078"/>
    </source>
</evidence>
<dbReference type="InterPro" id="IPR000477">
    <property type="entry name" value="RT_dom"/>
</dbReference>
<evidence type="ECO:0000313" key="3">
    <source>
        <dbReference type="Proteomes" id="UP001151760"/>
    </source>
</evidence>
<dbReference type="PANTHER" id="PTHR48462:SF1">
    <property type="entry name" value="PROTEIN, PUTATIVE-RELATED"/>
    <property type="match status" value="1"/>
</dbReference>
<protein>
    <submittedName>
        <fullName evidence="2">Reverse transcriptase domain-containing protein</fullName>
    </submittedName>
</protein>
<reference evidence="2" key="2">
    <citation type="submission" date="2022-01" db="EMBL/GenBank/DDBJ databases">
        <authorList>
            <person name="Yamashiro T."/>
            <person name="Shiraishi A."/>
            <person name="Satake H."/>
            <person name="Nakayama K."/>
        </authorList>
    </citation>
    <scope>NUCLEOTIDE SEQUENCE</scope>
</reference>
<keyword evidence="2" id="KW-0695">RNA-directed DNA polymerase</keyword>
<sequence>MFISSLANNVSKHQIDLSPLFSPLVAEIVSLVALNLFPKMSAYFLAEVDLLPLLSLLSLYQNNEKRPIAVGTQYGTVWFQGCYERSLAMLNVDFSNAFNLATRVYIGDTHIWSATGVQQGDPLGPLLFALVLHPLVHKIRDNCKLLLHAWYLDVGTVIGDSKEVSKVLDIIKVSGPGLGLELNIKKTEIFWPSCNGIKLREGLFPVDIRRPSLGVKLLGGAVSRDADFISGLAMRRAANAWRLASLPIRLGGLGLYSEKVASSYAYVVSRAQSWVLQDHILRDSGVCGMDDDYVSSLACLRDTITSFDFSVFTNKDTAPSKAQQTLASALFSEIVKDMEVHFDMTVRQKAFFECLCAPHAQDFLLAIPIDGLSQHMSPVEYHTILKRAGISAKKEALVNFLTDPSDGRSILRPADVLVFGWVGGKHACVDLTGVSPLVGLSSRGFIVGQAALKAASCKVAKHEKSCIENQHMFIPFAFDTFGFLAPEAVELLTKVQRVMNTNVMTPRSINVVFNRIGLAIQKRLAA</sequence>
<keyword evidence="2" id="KW-0808">Transferase</keyword>
<dbReference type="PANTHER" id="PTHR48462">
    <property type="entry name" value="PROTEIN, PUTATIVE-RELATED"/>
    <property type="match status" value="1"/>
</dbReference>
<proteinExistence type="predicted"/>
<dbReference type="Proteomes" id="UP001151760">
    <property type="component" value="Unassembled WGS sequence"/>
</dbReference>
<keyword evidence="2" id="KW-0548">Nucleotidyltransferase</keyword>
<dbReference type="Pfam" id="PF00078">
    <property type="entry name" value="RVT_1"/>
    <property type="match status" value="1"/>
</dbReference>
<reference evidence="2" key="1">
    <citation type="journal article" date="2022" name="Int. J. Mol. Sci.">
        <title>Draft Genome of Tanacetum Coccineum: Genomic Comparison of Closely Related Tanacetum-Family Plants.</title>
        <authorList>
            <person name="Yamashiro T."/>
            <person name="Shiraishi A."/>
            <person name="Nakayama K."/>
            <person name="Satake H."/>
        </authorList>
    </citation>
    <scope>NUCLEOTIDE SEQUENCE</scope>
</reference>
<evidence type="ECO:0000313" key="2">
    <source>
        <dbReference type="EMBL" id="GJT92818.1"/>
    </source>
</evidence>
<comment type="caution">
    <text evidence="2">The sequence shown here is derived from an EMBL/GenBank/DDBJ whole genome shotgun (WGS) entry which is preliminary data.</text>
</comment>